<name>A0A1I0ZJZ8_9FLAO</name>
<proteinExistence type="predicted"/>
<dbReference type="Proteomes" id="UP000199604">
    <property type="component" value="Unassembled WGS sequence"/>
</dbReference>
<dbReference type="Gene3D" id="3.40.33.10">
    <property type="entry name" value="CAP"/>
    <property type="match status" value="1"/>
</dbReference>
<gene>
    <name evidence="2" type="ORF">SAMN05660845_1917</name>
    <name evidence="3" type="ORF">SAMN05660845_2255</name>
</gene>
<evidence type="ECO:0000313" key="4">
    <source>
        <dbReference type="Proteomes" id="UP000199604"/>
    </source>
</evidence>
<dbReference type="Pfam" id="PF00188">
    <property type="entry name" value="CAP"/>
    <property type="match status" value="1"/>
</dbReference>
<reference evidence="4" key="1">
    <citation type="submission" date="2016-10" db="EMBL/GenBank/DDBJ databases">
        <authorList>
            <person name="Varghese N."/>
            <person name="Submissions S."/>
        </authorList>
    </citation>
    <scope>NUCLEOTIDE SEQUENCE [LARGE SCALE GENOMIC DNA]</scope>
    <source>
        <strain evidence="4">DSM 21789</strain>
    </source>
</reference>
<keyword evidence="4" id="KW-1185">Reference proteome</keyword>
<dbReference type="SUPFAM" id="SSF55797">
    <property type="entry name" value="PR-1-like"/>
    <property type="match status" value="1"/>
</dbReference>
<dbReference type="InterPro" id="IPR014044">
    <property type="entry name" value="CAP_dom"/>
</dbReference>
<feature type="domain" description="SCP" evidence="1">
    <location>
        <begin position="71"/>
        <end position="180"/>
    </location>
</feature>
<evidence type="ECO:0000313" key="2">
    <source>
        <dbReference type="EMBL" id="SFB18768.1"/>
    </source>
</evidence>
<dbReference type="STRING" id="498292.SAMN05660845_1917"/>
<dbReference type="PANTHER" id="PTHR31157">
    <property type="entry name" value="SCP DOMAIN-CONTAINING PROTEIN"/>
    <property type="match status" value="1"/>
</dbReference>
<dbReference type="CDD" id="cd05379">
    <property type="entry name" value="CAP_bacterial"/>
    <property type="match status" value="1"/>
</dbReference>
<evidence type="ECO:0000259" key="1">
    <source>
        <dbReference type="Pfam" id="PF00188"/>
    </source>
</evidence>
<accession>A0A1I0ZJZ8</accession>
<dbReference type="EMBL" id="FOJT01000005">
    <property type="protein sequence ID" value="SFB18768.1"/>
    <property type="molecule type" value="Genomic_DNA"/>
</dbReference>
<evidence type="ECO:0000313" key="3">
    <source>
        <dbReference type="EMBL" id="SFB25975.1"/>
    </source>
</evidence>
<dbReference type="InterPro" id="IPR035940">
    <property type="entry name" value="CAP_sf"/>
</dbReference>
<dbReference type="EMBL" id="FOJT01000006">
    <property type="protein sequence ID" value="SFB25975.1"/>
    <property type="molecule type" value="Genomic_DNA"/>
</dbReference>
<protein>
    <submittedName>
        <fullName evidence="3">Uncharacterized conserved protein YkwD, contains CAP (CSP/antigen 5/PR1) domain</fullName>
    </submittedName>
</protein>
<dbReference type="PANTHER" id="PTHR31157:SF1">
    <property type="entry name" value="SCP DOMAIN-CONTAINING PROTEIN"/>
    <property type="match status" value="1"/>
</dbReference>
<sequence length="186" mass="20767">MLSCLNVTSGFGYNNTNNLIMRSTLSKIVFLVLVSISIVSCSKEEAVSAPAVDMSQVSAKYTYTTEETQVLTLVNNYRASIGKNTLEKIDYISIKSEEHDNYMISTGTVSHNYFQDRYENLVQVIGAKNVAENLAYNYSTPEGVVNAWLNSASHKVNIDGDFTHFGIAIRTNSDGKRYYTNIFVKK</sequence>
<dbReference type="AlphaFoldDB" id="A0A1I0ZJZ8"/>
<reference evidence="3" key="2">
    <citation type="submission" date="2016-10" db="EMBL/GenBank/DDBJ databases">
        <authorList>
            <person name="de Groot N.N."/>
        </authorList>
    </citation>
    <scope>NUCLEOTIDE SEQUENCE [LARGE SCALE GENOMIC DNA]</scope>
    <source>
        <strain evidence="3">DSM 21789</strain>
    </source>
</reference>
<organism evidence="3 4">
    <name type="scientific">Flavobacterium swingsii</name>
    <dbReference type="NCBI Taxonomy" id="498292"/>
    <lineage>
        <taxon>Bacteria</taxon>
        <taxon>Pseudomonadati</taxon>
        <taxon>Bacteroidota</taxon>
        <taxon>Flavobacteriia</taxon>
        <taxon>Flavobacteriales</taxon>
        <taxon>Flavobacteriaceae</taxon>
        <taxon>Flavobacterium</taxon>
    </lineage>
</organism>